<organism evidence="2 3">
    <name type="scientific">Mytilus coruscus</name>
    <name type="common">Sea mussel</name>
    <dbReference type="NCBI Taxonomy" id="42192"/>
    <lineage>
        <taxon>Eukaryota</taxon>
        <taxon>Metazoa</taxon>
        <taxon>Spiralia</taxon>
        <taxon>Lophotrochozoa</taxon>
        <taxon>Mollusca</taxon>
        <taxon>Bivalvia</taxon>
        <taxon>Autobranchia</taxon>
        <taxon>Pteriomorphia</taxon>
        <taxon>Mytilida</taxon>
        <taxon>Mytiloidea</taxon>
        <taxon>Mytilidae</taxon>
        <taxon>Mytilinae</taxon>
        <taxon>Mytilus</taxon>
    </lineage>
</organism>
<sequence length="375" mass="41081">MSDEECPNVTDIDLAPTKESTSSQTSPDADTLQKSRRTLLASRPPSCHLTRVDEEPTTTTKSRETEIETVDRGVGPTPHPPNVDTRDPRDLRDPRFPPSYFGFPPLIDPRNGLFESPYSGFNLPYQLPYPVNAPIPLNSGTLEGRYNWPPPSPYHHPIHGLATSPSHSDVSLFSMRSQLSPGEPVTNLAARIHLEQLQRSYYQPGHLGQRRYSPASLPDYNRYRQALLDQEYSRLSQTIGHQGYPSVPGSLYGDYPPSHASQSGRSIFGDIPPTPGSGSITLPGSVESSRLTSPRPSIIGKSSRKRALSHSPISDYLDIQSLTRSSEGSLHLTPYMHQNNSRSSSASGSYGHLSAASLGTASPAHQQHPHNPQPT</sequence>
<dbReference type="Proteomes" id="UP000507470">
    <property type="component" value="Unassembled WGS sequence"/>
</dbReference>
<reference evidence="2 3" key="1">
    <citation type="submission" date="2020-06" db="EMBL/GenBank/DDBJ databases">
        <authorList>
            <person name="Li R."/>
            <person name="Bekaert M."/>
        </authorList>
    </citation>
    <scope>NUCLEOTIDE SEQUENCE [LARGE SCALE GENOMIC DNA]</scope>
    <source>
        <strain evidence="3">wild</strain>
    </source>
</reference>
<feature type="region of interest" description="Disordered" evidence="1">
    <location>
        <begin position="252"/>
        <end position="310"/>
    </location>
</feature>
<name>A0A6J8DSE2_MYTCO</name>
<feature type="compositionally biased region" description="Basic and acidic residues" evidence="1">
    <location>
        <begin position="61"/>
        <end position="71"/>
    </location>
</feature>
<dbReference type="EMBL" id="CACVKT020007820">
    <property type="protein sequence ID" value="CAC5410986.1"/>
    <property type="molecule type" value="Genomic_DNA"/>
</dbReference>
<feature type="compositionally biased region" description="Polar residues" evidence="1">
    <location>
        <begin position="18"/>
        <end position="28"/>
    </location>
</feature>
<proteinExistence type="predicted"/>
<feature type="compositionally biased region" description="Low complexity" evidence="1">
    <location>
        <begin position="341"/>
        <end position="375"/>
    </location>
</feature>
<evidence type="ECO:0000256" key="1">
    <source>
        <dbReference type="SAM" id="MobiDB-lite"/>
    </source>
</evidence>
<feature type="compositionally biased region" description="Polar residues" evidence="1">
    <location>
        <begin position="276"/>
        <end position="295"/>
    </location>
</feature>
<feature type="compositionally biased region" description="Basic and acidic residues" evidence="1">
    <location>
        <begin position="84"/>
        <end position="93"/>
    </location>
</feature>
<evidence type="ECO:0000313" key="2">
    <source>
        <dbReference type="EMBL" id="CAC5410986.1"/>
    </source>
</evidence>
<feature type="region of interest" description="Disordered" evidence="1">
    <location>
        <begin position="332"/>
        <end position="375"/>
    </location>
</feature>
<dbReference type="OrthoDB" id="6155341at2759"/>
<gene>
    <name evidence="2" type="ORF">MCOR_44123</name>
</gene>
<evidence type="ECO:0000313" key="3">
    <source>
        <dbReference type="Proteomes" id="UP000507470"/>
    </source>
</evidence>
<dbReference type="AlphaFoldDB" id="A0A6J8DSE2"/>
<accession>A0A6J8DSE2</accession>
<feature type="region of interest" description="Disordered" evidence="1">
    <location>
        <begin position="1"/>
        <end position="93"/>
    </location>
</feature>
<protein>
    <submittedName>
        <fullName evidence="2">Uncharacterized protein</fullName>
    </submittedName>
</protein>
<keyword evidence="3" id="KW-1185">Reference proteome</keyword>